<sequence>MGMGITYGPRPCLMGLLIWSVRHADKRFLRLSCPRVVNGPWATQTFFQVVGGWFSGVVVEVDAPLIKLGTNLTSDTPNSRIFYLESGLPITHLQDPSESNFTPRSLISQPTLKLQTSSSLSSEITDNKAARTDRDDCHQSGHLRAAPPNKTYAARHQQRRSSSFPPWREDLFSPNLLNASLSCAIIWDINQR</sequence>
<organism evidence="2 3">
    <name type="scientific">Caerostris extrusa</name>
    <name type="common">Bark spider</name>
    <name type="synonym">Caerostris bankana</name>
    <dbReference type="NCBI Taxonomy" id="172846"/>
    <lineage>
        <taxon>Eukaryota</taxon>
        <taxon>Metazoa</taxon>
        <taxon>Ecdysozoa</taxon>
        <taxon>Arthropoda</taxon>
        <taxon>Chelicerata</taxon>
        <taxon>Arachnida</taxon>
        <taxon>Araneae</taxon>
        <taxon>Araneomorphae</taxon>
        <taxon>Entelegynae</taxon>
        <taxon>Araneoidea</taxon>
        <taxon>Araneidae</taxon>
        <taxon>Caerostris</taxon>
    </lineage>
</organism>
<dbReference type="EMBL" id="BPLR01016470">
    <property type="protein sequence ID" value="GIY84118.1"/>
    <property type="molecule type" value="Genomic_DNA"/>
</dbReference>
<evidence type="ECO:0000313" key="2">
    <source>
        <dbReference type="EMBL" id="GIY84118.1"/>
    </source>
</evidence>
<dbReference type="Proteomes" id="UP001054945">
    <property type="component" value="Unassembled WGS sequence"/>
</dbReference>
<feature type="region of interest" description="Disordered" evidence="1">
    <location>
        <begin position="117"/>
        <end position="166"/>
    </location>
</feature>
<gene>
    <name evidence="2" type="ORF">CEXT_227551</name>
</gene>
<accession>A0AAV4WP70</accession>
<reference evidence="2 3" key="1">
    <citation type="submission" date="2021-06" db="EMBL/GenBank/DDBJ databases">
        <title>Caerostris extrusa draft genome.</title>
        <authorList>
            <person name="Kono N."/>
            <person name="Arakawa K."/>
        </authorList>
    </citation>
    <scope>NUCLEOTIDE SEQUENCE [LARGE SCALE GENOMIC DNA]</scope>
</reference>
<dbReference type="AlphaFoldDB" id="A0AAV4WP70"/>
<comment type="caution">
    <text evidence="2">The sequence shown here is derived from an EMBL/GenBank/DDBJ whole genome shotgun (WGS) entry which is preliminary data.</text>
</comment>
<evidence type="ECO:0000313" key="3">
    <source>
        <dbReference type="Proteomes" id="UP001054945"/>
    </source>
</evidence>
<protein>
    <submittedName>
        <fullName evidence="2">Uncharacterized protein</fullName>
    </submittedName>
</protein>
<keyword evidence="3" id="KW-1185">Reference proteome</keyword>
<feature type="compositionally biased region" description="Basic and acidic residues" evidence="1">
    <location>
        <begin position="125"/>
        <end position="139"/>
    </location>
</feature>
<name>A0AAV4WP70_CAEEX</name>
<proteinExistence type="predicted"/>
<evidence type="ECO:0000256" key="1">
    <source>
        <dbReference type="SAM" id="MobiDB-lite"/>
    </source>
</evidence>